<evidence type="ECO:0000256" key="1">
    <source>
        <dbReference type="ARBA" id="ARBA00023015"/>
    </source>
</evidence>
<keyword evidence="1" id="KW-0805">Transcription regulation</keyword>
<evidence type="ECO:0000256" key="2">
    <source>
        <dbReference type="ARBA" id="ARBA00023125"/>
    </source>
</evidence>
<dbReference type="AlphaFoldDB" id="A0A5C8UP92"/>
<comment type="caution">
    <text evidence="5">The sequence shown here is derived from an EMBL/GenBank/DDBJ whole genome shotgun (WGS) entry which is preliminary data.</text>
</comment>
<name>A0A5C8UP92_9MICO</name>
<dbReference type="EMBL" id="VRMG01000008">
    <property type="protein sequence ID" value="TXN30088.1"/>
    <property type="molecule type" value="Genomic_DNA"/>
</dbReference>
<keyword evidence="6" id="KW-1185">Reference proteome</keyword>
<evidence type="ECO:0000313" key="6">
    <source>
        <dbReference type="Proteomes" id="UP000321379"/>
    </source>
</evidence>
<organism evidence="5 6">
    <name type="scientific">Lacisediminihabitans profunda</name>
    <dbReference type="NCBI Taxonomy" id="2594790"/>
    <lineage>
        <taxon>Bacteria</taxon>
        <taxon>Bacillati</taxon>
        <taxon>Actinomycetota</taxon>
        <taxon>Actinomycetes</taxon>
        <taxon>Micrococcales</taxon>
        <taxon>Microbacteriaceae</taxon>
        <taxon>Lacisediminihabitans</taxon>
    </lineage>
</organism>
<gene>
    <name evidence="5" type="ORF">FVP33_11050</name>
</gene>
<dbReference type="GO" id="GO:0000976">
    <property type="term" value="F:transcription cis-regulatory region binding"/>
    <property type="evidence" value="ECO:0007669"/>
    <property type="project" value="TreeGrafter"/>
</dbReference>
<evidence type="ECO:0000256" key="3">
    <source>
        <dbReference type="ARBA" id="ARBA00023163"/>
    </source>
</evidence>
<dbReference type="InterPro" id="IPR036271">
    <property type="entry name" value="Tet_transcr_reg_TetR-rel_C_sf"/>
</dbReference>
<dbReference type="Pfam" id="PF13305">
    <property type="entry name" value="TetR_C_33"/>
    <property type="match status" value="1"/>
</dbReference>
<sequence length="171" mass="18080">MTLAAVAGRVGIAVPSLYKHVSSLADLRREIAIVSVNDLTRAISTATTGRAGRDAVRAMADALREFARRHPGRYAATQVAARPDDPLDAGLVAASAETLVVIASVLRGFDLPPEATIDVIRVLRSAVHGFVVLEIGGGFGLPQDLDRSFGLLVDAVTVGIERLSLQDSDRR</sequence>
<dbReference type="InterPro" id="IPR025996">
    <property type="entry name" value="MT1864/Rv1816-like_C"/>
</dbReference>
<reference evidence="5 6" key="1">
    <citation type="submission" date="2019-08" db="EMBL/GenBank/DDBJ databases">
        <title>Bacterial whole genome sequence for Glaciihabitans sp. CHu50b-6-2.</title>
        <authorList>
            <person name="Jin L."/>
        </authorList>
    </citation>
    <scope>NUCLEOTIDE SEQUENCE [LARGE SCALE GENOMIC DNA]</scope>
    <source>
        <strain evidence="5 6">CHu50b-6-2</strain>
    </source>
</reference>
<dbReference type="Gene3D" id="1.10.357.10">
    <property type="entry name" value="Tetracycline Repressor, domain 2"/>
    <property type="match status" value="1"/>
</dbReference>
<feature type="domain" description="HTH-type transcriptional regulator MT1864/Rv1816-like C-terminal" evidence="4">
    <location>
        <begin position="56"/>
        <end position="155"/>
    </location>
</feature>
<dbReference type="GO" id="GO:0003700">
    <property type="term" value="F:DNA-binding transcription factor activity"/>
    <property type="evidence" value="ECO:0007669"/>
    <property type="project" value="TreeGrafter"/>
</dbReference>
<dbReference type="PANTHER" id="PTHR30055:SF239">
    <property type="entry name" value="TRANSCRIPTIONAL REGULATORY PROTEIN"/>
    <property type="match status" value="1"/>
</dbReference>
<dbReference type="InterPro" id="IPR050109">
    <property type="entry name" value="HTH-type_TetR-like_transc_reg"/>
</dbReference>
<keyword evidence="2" id="KW-0238">DNA-binding</keyword>
<protein>
    <submittedName>
        <fullName evidence="5">WHG domain-containing protein</fullName>
    </submittedName>
</protein>
<dbReference type="SUPFAM" id="SSF48498">
    <property type="entry name" value="Tetracyclin repressor-like, C-terminal domain"/>
    <property type="match status" value="1"/>
</dbReference>
<keyword evidence="3" id="KW-0804">Transcription</keyword>
<dbReference type="Proteomes" id="UP000321379">
    <property type="component" value="Unassembled WGS sequence"/>
</dbReference>
<proteinExistence type="predicted"/>
<accession>A0A5C8UP92</accession>
<evidence type="ECO:0000313" key="5">
    <source>
        <dbReference type="EMBL" id="TXN30088.1"/>
    </source>
</evidence>
<evidence type="ECO:0000259" key="4">
    <source>
        <dbReference type="Pfam" id="PF13305"/>
    </source>
</evidence>
<dbReference type="PANTHER" id="PTHR30055">
    <property type="entry name" value="HTH-TYPE TRANSCRIPTIONAL REGULATOR RUTR"/>
    <property type="match status" value="1"/>
</dbReference>